<comment type="caution">
    <text evidence="2">The sequence shown here is derived from an EMBL/GenBank/DDBJ whole genome shotgun (WGS) entry which is preliminary data.</text>
</comment>
<feature type="region of interest" description="Disordered" evidence="1">
    <location>
        <begin position="51"/>
        <end position="71"/>
    </location>
</feature>
<keyword evidence="3" id="KW-1185">Reference proteome</keyword>
<organism evidence="2 3">
    <name type="scientific">Trichoderma gamsii</name>
    <dbReference type="NCBI Taxonomy" id="398673"/>
    <lineage>
        <taxon>Eukaryota</taxon>
        <taxon>Fungi</taxon>
        <taxon>Dikarya</taxon>
        <taxon>Ascomycota</taxon>
        <taxon>Pezizomycotina</taxon>
        <taxon>Sordariomycetes</taxon>
        <taxon>Hypocreomycetidae</taxon>
        <taxon>Hypocreales</taxon>
        <taxon>Hypocreaceae</taxon>
        <taxon>Trichoderma</taxon>
    </lineage>
</organism>
<dbReference type="EMBL" id="JPDN02000009">
    <property type="protein sequence ID" value="PON27774.1"/>
    <property type="molecule type" value="Genomic_DNA"/>
</dbReference>
<name>A0A2P4ZU05_9HYPO</name>
<dbReference type="RefSeq" id="XP_018665404.1">
    <property type="nucleotide sequence ID" value="XM_018801133.1"/>
</dbReference>
<protein>
    <submittedName>
        <fullName evidence="2">Uncharacterized protein</fullName>
    </submittedName>
</protein>
<sequence length="211" mass="23534">MSDVGPRETIRLSPEGMWIEDGSIPRPFDYDVYPPEPYIPGSDVIRHGSVQSRDSLEEENVGSDDSLGNSAEEEEVALLQDATNESLTKRPHTAHPVWNTVADKMAKATRVSMNTDELGAMLEEAGGVEKADLKIFEDSLLYCEMATRPRRMADAHLRRAMRLLISTLHRLCGVTEDEALFSEERDADEKATQLRKDALRAVASLRDPDHA</sequence>
<reference evidence="2 3" key="1">
    <citation type="journal article" date="2016" name="Genome Announc.">
        <title>Draft Whole-Genome Sequence of Trichoderma gamsii T6085, a Promising Biocontrol Agent of Fusarium Head Blight on Wheat.</title>
        <authorList>
            <person name="Baroncelli R."/>
            <person name="Zapparata A."/>
            <person name="Piaggeschi G."/>
            <person name="Sarrocco S."/>
            <person name="Vannacci G."/>
        </authorList>
    </citation>
    <scope>NUCLEOTIDE SEQUENCE [LARGE SCALE GENOMIC DNA]</scope>
    <source>
        <strain evidence="2 3">T6085</strain>
    </source>
</reference>
<dbReference type="AlphaFoldDB" id="A0A2P4ZU05"/>
<gene>
    <name evidence="2" type="ORF">TGAM01_v203541</name>
</gene>
<proteinExistence type="predicted"/>
<accession>A0A2P4ZU05</accession>
<evidence type="ECO:0000313" key="2">
    <source>
        <dbReference type="EMBL" id="PON27774.1"/>
    </source>
</evidence>
<evidence type="ECO:0000256" key="1">
    <source>
        <dbReference type="SAM" id="MobiDB-lite"/>
    </source>
</evidence>
<dbReference type="Proteomes" id="UP000054821">
    <property type="component" value="Unassembled WGS sequence"/>
</dbReference>
<dbReference type="GeneID" id="29981216"/>
<evidence type="ECO:0000313" key="3">
    <source>
        <dbReference type="Proteomes" id="UP000054821"/>
    </source>
</evidence>